<evidence type="ECO:0000256" key="2">
    <source>
        <dbReference type="ARBA" id="ARBA00005228"/>
    </source>
</evidence>
<dbReference type="RefSeq" id="WP_140997978.1">
    <property type="nucleotide sequence ID" value="NZ_VDCZ01000007.1"/>
</dbReference>
<sequence length="695" mass="81703">MQKKVCFLVCYFILLNIYCQKNPTTKKVTSSFTKHEIAISDDYAWLENTSSDEVSNWVTEQNAYSKKHLEDVVKATNFLFKIKDYHSLSTYSLPVKKGRYFYTSYRLDKNKPSVLHYRKNLNDMPLELVNPYKIYKDENVLLNGYYPSKNSKYLAYKISPDGSDRHEIRFVDIISQNPLEDVLKDIKFSNVSWKGDQGIFYKKNSNQNFFAKDSTYQLYYHNLRDIQEKDKLIFDTTKEESNFNFFVSENKLFIVEINKEETAKSYYYINLEDEEFTLTKFIDKASSDFTFLKYKNNKVYFTDNKYDWGDIRFFDLNNKNEKVSVIPQIYSHLLIDSYFLENYIVCKYRNLGRNYITIYNYDGSFVRKFEAPMEMDLSFRFHDNKTNELYVTFYSYTISYLNYKLNISTGDTNIYYDAFLKPKPTLFPFDYFETKTINYKSRDNKDVPITIVHKKGIELNGNNPTLLEAYGGFGVINDPKYDVGLLHFLEKGGVYAFAQIRGGGEKGRKWHRDGKGLNKPNTFNDFIDAAEFLIREKYTSPNKLAISGASNGGLVVGVAMTQRPDLFKVVVPKVGVFDMIQFYKYTTGKYHLDEFGNPENIEEYKTLLSFSPYHNIKEEVNYPTSLIITSENDDRVPPIHSYKFVAKLQNRTAQKNPIYLQINDKAGHYGKVSNYKNYVEKEAEFYSFIWEHLNE</sequence>
<dbReference type="InterPro" id="IPR001375">
    <property type="entry name" value="Peptidase_S9_cat"/>
</dbReference>
<keyword evidence="3" id="KW-0645">Protease</keyword>
<evidence type="ECO:0000256" key="5">
    <source>
        <dbReference type="ARBA" id="ARBA00022764"/>
    </source>
</evidence>
<proteinExistence type="inferred from homology"/>
<dbReference type="AlphaFoldDB" id="A0A6I4ILL0"/>
<dbReference type="EMBL" id="WQLW01000007">
    <property type="protein sequence ID" value="MVO09599.1"/>
    <property type="molecule type" value="Genomic_DNA"/>
</dbReference>
<dbReference type="GO" id="GO:0005829">
    <property type="term" value="C:cytosol"/>
    <property type="evidence" value="ECO:0007669"/>
    <property type="project" value="TreeGrafter"/>
</dbReference>
<keyword evidence="7" id="KW-0720">Serine protease</keyword>
<dbReference type="GO" id="GO:0070012">
    <property type="term" value="F:oligopeptidase activity"/>
    <property type="evidence" value="ECO:0007669"/>
    <property type="project" value="TreeGrafter"/>
</dbReference>
<evidence type="ECO:0000259" key="10">
    <source>
        <dbReference type="Pfam" id="PF00326"/>
    </source>
</evidence>
<dbReference type="PANTHER" id="PTHR42881:SF13">
    <property type="entry name" value="PROLYL ENDOPEPTIDASE"/>
    <property type="match status" value="1"/>
</dbReference>
<evidence type="ECO:0000256" key="7">
    <source>
        <dbReference type="ARBA" id="ARBA00022825"/>
    </source>
</evidence>
<dbReference type="Proteomes" id="UP000431264">
    <property type="component" value="Unassembled WGS sequence"/>
</dbReference>
<evidence type="ECO:0000313" key="13">
    <source>
        <dbReference type="Proteomes" id="UP000431264"/>
    </source>
</evidence>
<dbReference type="Gene3D" id="3.40.50.1820">
    <property type="entry name" value="alpha/beta hydrolase"/>
    <property type="match status" value="1"/>
</dbReference>
<dbReference type="InterPro" id="IPR002470">
    <property type="entry name" value="Peptidase_S9A"/>
</dbReference>
<dbReference type="OrthoDB" id="9801421at2"/>
<feature type="domain" description="Peptidase S9A N-terminal" evidence="11">
    <location>
        <begin position="24"/>
        <end position="415"/>
    </location>
</feature>
<protein>
    <recommendedName>
        <fullName evidence="9">Proline-specific endopeptidase</fullName>
    </recommendedName>
</protein>
<dbReference type="InterPro" id="IPR023302">
    <property type="entry name" value="Pept_S9A_N"/>
</dbReference>
<evidence type="ECO:0000256" key="8">
    <source>
        <dbReference type="ARBA" id="ARBA00060121"/>
    </source>
</evidence>
<dbReference type="Gene3D" id="2.130.10.120">
    <property type="entry name" value="Prolyl oligopeptidase, N-terminal domain"/>
    <property type="match status" value="1"/>
</dbReference>
<dbReference type="SUPFAM" id="SSF50993">
    <property type="entry name" value="Peptidase/esterase 'gauge' domain"/>
    <property type="match status" value="1"/>
</dbReference>
<evidence type="ECO:0000256" key="3">
    <source>
        <dbReference type="ARBA" id="ARBA00022670"/>
    </source>
</evidence>
<reference evidence="13" key="1">
    <citation type="submission" date="2019-05" db="EMBL/GenBank/DDBJ databases">
        <title>Flavobacterium profundi sp. nov., isolated from a deep-sea seamount.</title>
        <authorList>
            <person name="Zhang D.-C."/>
        </authorList>
    </citation>
    <scope>NUCLEOTIDE SEQUENCE [LARGE SCALE GENOMIC DNA]</scope>
    <source>
        <strain evidence="13">TP390</strain>
    </source>
</reference>
<evidence type="ECO:0000256" key="1">
    <source>
        <dbReference type="ARBA" id="ARBA00004418"/>
    </source>
</evidence>
<comment type="function">
    <text evidence="8">Cleaves peptide bonds on the C-terminal side of prolyl residues within peptides that are up to approximately 30 amino acids long. Has an absolute requirement for an X-Pro bond in the trans configuration immediately preceding the Pro-Y scissible bond.</text>
</comment>
<comment type="subcellular location">
    <subcellularLocation>
        <location evidence="1">Periplasm</location>
    </subcellularLocation>
</comment>
<organism evidence="12 13">
    <name type="scientific">Flavobacterium profundi</name>
    <dbReference type="NCBI Taxonomy" id="1774945"/>
    <lineage>
        <taxon>Bacteria</taxon>
        <taxon>Pseudomonadati</taxon>
        <taxon>Bacteroidota</taxon>
        <taxon>Flavobacteriia</taxon>
        <taxon>Flavobacteriales</taxon>
        <taxon>Flavobacteriaceae</taxon>
        <taxon>Flavobacterium</taxon>
    </lineage>
</organism>
<keyword evidence="13" id="KW-1185">Reference proteome</keyword>
<dbReference type="GO" id="GO:0006508">
    <property type="term" value="P:proteolysis"/>
    <property type="evidence" value="ECO:0007669"/>
    <property type="project" value="UniProtKB-KW"/>
</dbReference>
<dbReference type="SUPFAM" id="SSF53474">
    <property type="entry name" value="alpha/beta-Hydrolases"/>
    <property type="match status" value="1"/>
</dbReference>
<dbReference type="InterPro" id="IPR051167">
    <property type="entry name" value="Prolyl_oligopep/macrocyclase"/>
</dbReference>
<evidence type="ECO:0000256" key="4">
    <source>
        <dbReference type="ARBA" id="ARBA00022729"/>
    </source>
</evidence>
<dbReference type="Pfam" id="PF00326">
    <property type="entry name" value="Peptidase_S9"/>
    <property type="match status" value="1"/>
</dbReference>
<dbReference type="InterPro" id="IPR029058">
    <property type="entry name" value="AB_hydrolase_fold"/>
</dbReference>
<gene>
    <name evidence="12" type="ORF">GOQ30_10550</name>
</gene>
<feature type="domain" description="Peptidase S9 prolyl oligopeptidase catalytic" evidence="10">
    <location>
        <begin position="487"/>
        <end position="694"/>
    </location>
</feature>
<evidence type="ECO:0000256" key="9">
    <source>
        <dbReference type="ARBA" id="ARBA00081187"/>
    </source>
</evidence>
<dbReference type="GO" id="GO:0004252">
    <property type="term" value="F:serine-type endopeptidase activity"/>
    <property type="evidence" value="ECO:0007669"/>
    <property type="project" value="InterPro"/>
</dbReference>
<keyword evidence="6" id="KW-0378">Hydrolase</keyword>
<keyword evidence="4" id="KW-0732">Signal</keyword>
<dbReference type="PRINTS" id="PR00862">
    <property type="entry name" value="PROLIGOPTASE"/>
</dbReference>
<dbReference type="InterPro" id="IPR002471">
    <property type="entry name" value="Pept_S9_AS"/>
</dbReference>
<comment type="similarity">
    <text evidence="2">Belongs to the peptidase S9A family.</text>
</comment>
<name>A0A6I4ILL0_9FLAO</name>
<accession>A0A6I4ILL0</accession>
<evidence type="ECO:0000256" key="6">
    <source>
        <dbReference type="ARBA" id="ARBA00022801"/>
    </source>
</evidence>
<evidence type="ECO:0000313" key="12">
    <source>
        <dbReference type="EMBL" id="MVO09599.1"/>
    </source>
</evidence>
<comment type="caution">
    <text evidence="12">The sequence shown here is derived from an EMBL/GenBank/DDBJ whole genome shotgun (WGS) entry which is preliminary data.</text>
</comment>
<keyword evidence="5" id="KW-0574">Periplasm</keyword>
<dbReference type="FunFam" id="3.40.50.1820:FF:000005">
    <property type="entry name" value="Prolyl endopeptidase"/>
    <property type="match status" value="1"/>
</dbReference>
<dbReference type="PROSITE" id="PS00708">
    <property type="entry name" value="PRO_ENDOPEP_SER"/>
    <property type="match status" value="1"/>
</dbReference>
<dbReference type="Pfam" id="PF02897">
    <property type="entry name" value="Peptidase_S9_N"/>
    <property type="match status" value="1"/>
</dbReference>
<dbReference type="PANTHER" id="PTHR42881">
    <property type="entry name" value="PROLYL ENDOPEPTIDASE"/>
    <property type="match status" value="1"/>
</dbReference>
<dbReference type="GO" id="GO:0042597">
    <property type="term" value="C:periplasmic space"/>
    <property type="evidence" value="ECO:0007669"/>
    <property type="project" value="UniProtKB-SubCell"/>
</dbReference>
<evidence type="ECO:0000259" key="11">
    <source>
        <dbReference type="Pfam" id="PF02897"/>
    </source>
</evidence>